<comment type="similarity">
    <text evidence="1">Belongs to the TFB2 family.</text>
</comment>
<keyword evidence="3" id="KW-1185">Reference proteome</keyword>
<keyword evidence="1" id="KW-0227">DNA damage</keyword>
<dbReference type="STRING" id="61819.ENSACIP00000011673"/>
<dbReference type="PANTHER" id="PTHR13152">
    <property type="entry name" value="TFIIH, POLYPEPTIDE 4"/>
    <property type="match status" value="1"/>
</dbReference>
<dbReference type="PANTHER" id="PTHR13152:SF0">
    <property type="entry name" value="GENERAL TRANSCRIPTION FACTOR IIH SUBUNIT 4"/>
    <property type="match status" value="1"/>
</dbReference>
<dbReference type="GeneTree" id="ENSGT00390000014159"/>
<dbReference type="GO" id="GO:0000439">
    <property type="term" value="C:transcription factor TFIIH core complex"/>
    <property type="evidence" value="ECO:0007669"/>
    <property type="project" value="InterPro"/>
</dbReference>
<keyword evidence="1" id="KW-0805">Transcription regulation</keyword>
<dbReference type="Pfam" id="PF03849">
    <property type="entry name" value="Tfb2"/>
    <property type="match status" value="1"/>
</dbReference>
<keyword evidence="1" id="KW-0539">Nucleus</keyword>
<dbReference type="AlphaFoldDB" id="A0A3Q0RPD9"/>
<dbReference type="GO" id="GO:0003690">
    <property type="term" value="F:double-stranded DNA binding"/>
    <property type="evidence" value="ECO:0007669"/>
    <property type="project" value="TreeGrafter"/>
</dbReference>
<reference evidence="2" key="1">
    <citation type="submission" date="2025-08" db="UniProtKB">
        <authorList>
            <consortium name="Ensembl"/>
        </authorList>
    </citation>
    <scope>IDENTIFICATION</scope>
</reference>
<comment type="function">
    <text evidence="1">Component of the general transcription and DNA repair factor IIH (TFIIH) core complex which is involved in general and transcription-coupled nucleotide excision repair (NER) of damaged DNA.</text>
</comment>
<comment type="subcellular location">
    <subcellularLocation>
        <location evidence="1">Nucleus</location>
    </subcellularLocation>
</comment>
<organism evidence="2 3">
    <name type="scientific">Amphilophus citrinellus</name>
    <name type="common">Midas cichlid</name>
    <name type="synonym">Cichlasoma citrinellum</name>
    <dbReference type="NCBI Taxonomy" id="61819"/>
    <lineage>
        <taxon>Eukaryota</taxon>
        <taxon>Metazoa</taxon>
        <taxon>Chordata</taxon>
        <taxon>Craniata</taxon>
        <taxon>Vertebrata</taxon>
        <taxon>Euteleostomi</taxon>
        <taxon>Actinopterygii</taxon>
        <taxon>Neopterygii</taxon>
        <taxon>Teleostei</taxon>
        <taxon>Neoteleostei</taxon>
        <taxon>Acanthomorphata</taxon>
        <taxon>Ovalentaria</taxon>
        <taxon>Cichlomorphae</taxon>
        <taxon>Cichliformes</taxon>
        <taxon>Cichlidae</taxon>
        <taxon>New World cichlids</taxon>
        <taxon>Cichlasomatinae</taxon>
        <taxon>Heroini</taxon>
        <taxon>Amphilophus</taxon>
    </lineage>
</organism>
<evidence type="ECO:0000313" key="3">
    <source>
        <dbReference type="Proteomes" id="UP000261340"/>
    </source>
</evidence>
<keyword evidence="1" id="KW-0234">DNA repair</keyword>
<proteinExistence type="inferred from homology"/>
<name>A0A3Q0RPD9_AMPCI</name>
<keyword evidence="1" id="KW-0804">Transcription</keyword>
<reference evidence="2" key="2">
    <citation type="submission" date="2025-09" db="UniProtKB">
        <authorList>
            <consortium name="Ensembl"/>
        </authorList>
    </citation>
    <scope>IDENTIFICATION</scope>
</reference>
<dbReference type="GO" id="GO:0001671">
    <property type="term" value="F:ATPase activator activity"/>
    <property type="evidence" value="ECO:0007669"/>
    <property type="project" value="InterPro"/>
</dbReference>
<sequence>MKLRVQLQCKNLHEYLRELNPEILDRLYNHPATCLAVYRELPSLAKNYVMRMLFLDQPLPQAAVALWCLKSFTCMTHCLILCPAYKLLLNCQILRRAPSLDRRARVVSLCL</sequence>
<evidence type="ECO:0000313" key="2">
    <source>
        <dbReference type="Ensembl" id="ENSACIP00000011673.1"/>
    </source>
</evidence>
<protein>
    <recommendedName>
        <fullName evidence="1">General transcription factor IIH subunit 4</fullName>
    </recommendedName>
</protein>
<dbReference type="GO" id="GO:0005675">
    <property type="term" value="C:transcription factor TFIIH holo complex"/>
    <property type="evidence" value="ECO:0007669"/>
    <property type="project" value="TreeGrafter"/>
</dbReference>
<dbReference type="Proteomes" id="UP000261340">
    <property type="component" value="Unplaced"/>
</dbReference>
<dbReference type="Ensembl" id="ENSACIT00000012004.1">
    <property type="protein sequence ID" value="ENSACIP00000011673.1"/>
    <property type="gene ID" value="ENSACIG00000009123.1"/>
</dbReference>
<dbReference type="GO" id="GO:0006289">
    <property type="term" value="P:nucleotide-excision repair"/>
    <property type="evidence" value="ECO:0007669"/>
    <property type="project" value="InterPro"/>
</dbReference>
<dbReference type="InterPro" id="IPR004598">
    <property type="entry name" value="TFIIH_p52/Tfb2"/>
</dbReference>
<evidence type="ECO:0000256" key="1">
    <source>
        <dbReference type="RuleBase" id="RU364024"/>
    </source>
</evidence>
<accession>A0A3Q0RPD9</accession>